<dbReference type="PANTHER" id="PTHR46797">
    <property type="entry name" value="HTH-TYPE TRANSCRIPTIONAL REGULATOR"/>
    <property type="match status" value="1"/>
</dbReference>
<dbReference type="Pfam" id="PF13443">
    <property type="entry name" value="HTH_26"/>
    <property type="match status" value="1"/>
</dbReference>
<reference evidence="3 4" key="1">
    <citation type="submission" date="2016-11" db="EMBL/GenBank/DDBJ databases">
        <authorList>
            <person name="Jaros S."/>
            <person name="Januszkiewicz K."/>
            <person name="Wedrychowicz H."/>
        </authorList>
    </citation>
    <scope>NUCLEOTIDE SEQUENCE [LARGE SCALE GENOMIC DNA]</scope>
    <source>
        <strain evidence="3 4">DSM 17477</strain>
    </source>
</reference>
<dbReference type="InterPro" id="IPR001387">
    <property type="entry name" value="Cro/C1-type_HTH"/>
</dbReference>
<dbReference type="Proteomes" id="UP000184052">
    <property type="component" value="Unassembled WGS sequence"/>
</dbReference>
<dbReference type="InterPro" id="IPR010982">
    <property type="entry name" value="Lambda_DNA-bd_dom_sf"/>
</dbReference>
<dbReference type="PANTHER" id="PTHR46797:SF1">
    <property type="entry name" value="METHYLPHOSPHONATE SYNTHASE"/>
    <property type="match status" value="1"/>
</dbReference>
<dbReference type="EMBL" id="FQZL01000032">
    <property type="protein sequence ID" value="SHJ70204.1"/>
    <property type="molecule type" value="Genomic_DNA"/>
</dbReference>
<keyword evidence="1 3" id="KW-0238">DNA-binding</keyword>
<evidence type="ECO:0000313" key="3">
    <source>
        <dbReference type="EMBL" id="SHJ70204.1"/>
    </source>
</evidence>
<evidence type="ECO:0000313" key="4">
    <source>
        <dbReference type="Proteomes" id="UP000184052"/>
    </source>
</evidence>
<dbReference type="RefSeq" id="WP_073050532.1">
    <property type="nucleotide sequence ID" value="NZ_FQZL01000032.1"/>
</dbReference>
<evidence type="ECO:0000256" key="1">
    <source>
        <dbReference type="ARBA" id="ARBA00023125"/>
    </source>
</evidence>
<dbReference type="SUPFAM" id="SSF47413">
    <property type="entry name" value="lambda repressor-like DNA-binding domains"/>
    <property type="match status" value="2"/>
</dbReference>
<accession>A0A1M6LG69</accession>
<dbReference type="STRING" id="1121476.SAMN02745751_03163"/>
<feature type="domain" description="HTH cro/C1-type" evidence="2">
    <location>
        <begin position="8"/>
        <end position="59"/>
    </location>
</feature>
<dbReference type="GO" id="GO:0003700">
    <property type="term" value="F:DNA-binding transcription factor activity"/>
    <property type="evidence" value="ECO:0007669"/>
    <property type="project" value="TreeGrafter"/>
</dbReference>
<proteinExistence type="predicted"/>
<protein>
    <submittedName>
        <fullName evidence="3">Cro/C1-type HTH DNA-binding domain-containing protein</fullName>
    </submittedName>
</protein>
<sequence length="134" mass="15009">MNSNLKQILEERKIPGWKLSQLSKIPPSKISKMKNGTLAIGPKQLNQLAKALNVEETDICPRGAYSTYFPKNNLKTIRGDKSQLSLAYDTGLHPAVISQIELRKIPGNKEARKKIAKALSVKVSDIWPEDKEEE</sequence>
<organism evidence="3 4">
    <name type="scientific">Dethiosulfatibacter aminovorans DSM 17477</name>
    <dbReference type="NCBI Taxonomy" id="1121476"/>
    <lineage>
        <taxon>Bacteria</taxon>
        <taxon>Bacillati</taxon>
        <taxon>Bacillota</taxon>
        <taxon>Tissierellia</taxon>
        <taxon>Dethiosulfatibacter</taxon>
    </lineage>
</organism>
<dbReference type="GO" id="GO:0005829">
    <property type="term" value="C:cytosol"/>
    <property type="evidence" value="ECO:0007669"/>
    <property type="project" value="TreeGrafter"/>
</dbReference>
<dbReference type="Gene3D" id="1.10.260.40">
    <property type="entry name" value="lambda repressor-like DNA-binding domains"/>
    <property type="match status" value="2"/>
</dbReference>
<dbReference type="OrthoDB" id="371153at2"/>
<dbReference type="InterPro" id="IPR050807">
    <property type="entry name" value="TransReg_Diox_bact_type"/>
</dbReference>
<feature type="domain" description="HTH cro/C1-type" evidence="2">
    <location>
        <begin position="82"/>
        <end position="126"/>
    </location>
</feature>
<dbReference type="GO" id="GO:0003677">
    <property type="term" value="F:DNA binding"/>
    <property type="evidence" value="ECO:0007669"/>
    <property type="project" value="UniProtKB-KW"/>
</dbReference>
<gene>
    <name evidence="3" type="ORF">SAMN02745751_03163</name>
</gene>
<evidence type="ECO:0000259" key="2">
    <source>
        <dbReference type="PROSITE" id="PS50943"/>
    </source>
</evidence>
<dbReference type="CDD" id="cd00093">
    <property type="entry name" value="HTH_XRE"/>
    <property type="match status" value="2"/>
</dbReference>
<name>A0A1M6LG69_9FIRM</name>
<dbReference type="AlphaFoldDB" id="A0A1M6LG69"/>
<dbReference type="PROSITE" id="PS50943">
    <property type="entry name" value="HTH_CROC1"/>
    <property type="match status" value="2"/>
</dbReference>
<dbReference type="SMART" id="SM00530">
    <property type="entry name" value="HTH_XRE"/>
    <property type="match status" value="2"/>
</dbReference>
<keyword evidence="4" id="KW-1185">Reference proteome</keyword>